<dbReference type="SUPFAM" id="SSF46689">
    <property type="entry name" value="Homeodomain-like"/>
    <property type="match status" value="1"/>
</dbReference>
<feature type="domain" description="HTH tetR-type" evidence="5">
    <location>
        <begin position="7"/>
        <end position="67"/>
    </location>
</feature>
<evidence type="ECO:0000256" key="1">
    <source>
        <dbReference type="ARBA" id="ARBA00023015"/>
    </source>
</evidence>
<dbReference type="InterPro" id="IPR009057">
    <property type="entry name" value="Homeodomain-like_sf"/>
</dbReference>
<dbReference type="Pfam" id="PF00440">
    <property type="entry name" value="TetR_N"/>
    <property type="match status" value="1"/>
</dbReference>
<dbReference type="Gene3D" id="1.10.357.10">
    <property type="entry name" value="Tetracycline Repressor, domain 2"/>
    <property type="match status" value="1"/>
</dbReference>
<evidence type="ECO:0000313" key="7">
    <source>
        <dbReference type="Proteomes" id="UP000550729"/>
    </source>
</evidence>
<dbReference type="GO" id="GO:0000976">
    <property type="term" value="F:transcription cis-regulatory region binding"/>
    <property type="evidence" value="ECO:0007669"/>
    <property type="project" value="TreeGrafter"/>
</dbReference>
<evidence type="ECO:0000256" key="3">
    <source>
        <dbReference type="ARBA" id="ARBA00023163"/>
    </source>
</evidence>
<dbReference type="InterPro" id="IPR001647">
    <property type="entry name" value="HTH_TetR"/>
</dbReference>
<dbReference type="InterPro" id="IPR050109">
    <property type="entry name" value="HTH-type_TetR-like_transc_reg"/>
</dbReference>
<keyword evidence="3" id="KW-0804">Transcription</keyword>
<evidence type="ECO:0000256" key="4">
    <source>
        <dbReference type="PROSITE-ProRule" id="PRU00335"/>
    </source>
</evidence>
<dbReference type="PANTHER" id="PTHR30055">
    <property type="entry name" value="HTH-TYPE TRANSCRIPTIONAL REGULATOR RUTR"/>
    <property type="match status" value="1"/>
</dbReference>
<keyword evidence="7" id="KW-1185">Reference proteome</keyword>
<dbReference type="GO" id="GO:0003700">
    <property type="term" value="F:DNA-binding transcription factor activity"/>
    <property type="evidence" value="ECO:0007669"/>
    <property type="project" value="TreeGrafter"/>
</dbReference>
<accession>A0A848KWJ8</accession>
<dbReference type="Proteomes" id="UP000550729">
    <property type="component" value="Unassembled WGS sequence"/>
</dbReference>
<comment type="caution">
    <text evidence="6">The sequence shown here is derived from an EMBL/GenBank/DDBJ whole genome shotgun (WGS) entry which is preliminary data.</text>
</comment>
<dbReference type="InterPro" id="IPR036271">
    <property type="entry name" value="Tet_transcr_reg_TetR-rel_C_sf"/>
</dbReference>
<dbReference type="EMBL" id="JABBNB010000020">
    <property type="protein sequence ID" value="NMO03204.1"/>
    <property type="molecule type" value="Genomic_DNA"/>
</dbReference>
<protein>
    <submittedName>
        <fullName evidence="6">TetR/AcrR family transcriptional regulator</fullName>
    </submittedName>
</protein>
<keyword evidence="2 4" id="KW-0238">DNA-binding</keyword>
<feature type="DNA-binding region" description="H-T-H motif" evidence="4">
    <location>
        <begin position="30"/>
        <end position="49"/>
    </location>
</feature>
<name>A0A848KWJ8_9ACTN</name>
<dbReference type="RefSeq" id="WP_170195697.1">
    <property type="nucleotide sequence ID" value="NZ_JABBNB010000020.1"/>
</dbReference>
<evidence type="ECO:0000259" key="5">
    <source>
        <dbReference type="PROSITE" id="PS50977"/>
    </source>
</evidence>
<sequence>MAYVKAAEREQQIIAAAIRVLSSVGVPATTLRAVATEAGIPLGTLHYIFPSKDQLLQAVISAVIGEISDILRADLQTDSGVEHALRHGIGRFWNRLVENEIGLQIMQYELTAYALRTDGAAHLAAMQYDRYSALVTDFCERAAQAAGERCAVGFDTLGRLALGIVDGLILQYAARPDVDRAHRDLEYALDMIVLLADPQKVARTPR</sequence>
<dbReference type="PRINTS" id="PR00455">
    <property type="entry name" value="HTHTETR"/>
</dbReference>
<evidence type="ECO:0000256" key="2">
    <source>
        <dbReference type="ARBA" id="ARBA00023125"/>
    </source>
</evidence>
<dbReference type="PROSITE" id="PS50977">
    <property type="entry name" value="HTH_TETR_2"/>
    <property type="match status" value="1"/>
</dbReference>
<gene>
    <name evidence="6" type="ORF">HH308_18480</name>
</gene>
<reference evidence="6 7" key="1">
    <citation type="submission" date="2020-04" db="EMBL/GenBank/DDBJ databases">
        <title>Gordonia sp. nov. TBRC 11910.</title>
        <authorList>
            <person name="Suriyachadkun C."/>
        </authorList>
    </citation>
    <scope>NUCLEOTIDE SEQUENCE [LARGE SCALE GENOMIC DNA]</scope>
    <source>
        <strain evidence="6 7">TBRC 11910</strain>
    </source>
</reference>
<organism evidence="6 7">
    <name type="scientific">Gordonia asplenii</name>
    <dbReference type="NCBI Taxonomy" id="2725283"/>
    <lineage>
        <taxon>Bacteria</taxon>
        <taxon>Bacillati</taxon>
        <taxon>Actinomycetota</taxon>
        <taxon>Actinomycetes</taxon>
        <taxon>Mycobacteriales</taxon>
        <taxon>Gordoniaceae</taxon>
        <taxon>Gordonia</taxon>
    </lineage>
</organism>
<dbReference type="SUPFAM" id="SSF48498">
    <property type="entry name" value="Tetracyclin repressor-like, C-terminal domain"/>
    <property type="match status" value="1"/>
</dbReference>
<proteinExistence type="predicted"/>
<dbReference type="AlphaFoldDB" id="A0A848KWJ8"/>
<evidence type="ECO:0000313" key="6">
    <source>
        <dbReference type="EMBL" id="NMO03204.1"/>
    </source>
</evidence>
<dbReference type="PANTHER" id="PTHR30055:SF234">
    <property type="entry name" value="HTH-TYPE TRANSCRIPTIONAL REGULATOR BETI"/>
    <property type="match status" value="1"/>
</dbReference>
<keyword evidence="1" id="KW-0805">Transcription regulation</keyword>